<keyword evidence="1" id="KW-0472">Membrane</keyword>
<sequence>MQPIESAQTAQKLPLRDIHLPPTPSWWPLAPGWYLLIVLLLLILLLLWFLWQRAQRLRYRRQVLQQLDQLAKMDSDHTLIAELSVLLRRSALHAFPDENCAALNGEEWLQFLDRHAAEPSFTTGIGRCLAAGPYQPTSEVDRDALLALCRCWLKRLPPTLRSRRKG</sequence>
<organism evidence="2 3">
    <name type="scientific">Desulfuromusa kysingii</name>
    <dbReference type="NCBI Taxonomy" id="37625"/>
    <lineage>
        <taxon>Bacteria</taxon>
        <taxon>Pseudomonadati</taxon>
        <taxon>Thermodesulfobacteriota</taxon>
        <taxon>Desulfuromonadia</taxon>
        <taxon>Desulfuromonadales</taxon>
        <taxon>Geopsychrobacteraceae</taxon>
        <taxon>Desulfuromusa</taxon>
    </lineage>
</organism>
<dbReference type="Pfam" id="PF14316">
    <property type="entry name" value="DUF4381"/>
    <property type="match status" value="1"/>
</dbReference>
<gene>
    <name evidence="2" type="ORF">SAMN05660420_01531</name>
</gene>
<proteinExistence type="predicted"/>
<evidence type="ECO:0000256" key="1">
    <source>
        <dbReference type="SAM" id="Phobius"/>
    </source>
</evidence>
<dbReference type="AlphaFoldDB" id="A0A1H3ZIS8"/>
<reference evidence="2 3" key="1">
    <citation type="submission" date="2016-10" db="EMBL/GenBank/DDBJ databases">
        <authorList>
            <person name="de Groot N.N."/>
        </authorList>
    </citation>
    <scope>NUCLEOTIDE SEQUENCE [LARGE SCALE GENOMIC DNA]</scope>
    <source>
        <strain evidence="2 3">DSM 7343</strain>
    </source>
</reference>
<keyword evidence="1" id="KW-1133">Transmembrane helix</keyword>
<protein>
    <recommendedName>
        <fullName evidence="4">DUF4381 domain-containing protein</fullName>
    </recommendedName>
</protein>
<dbReference type="Proteomes" id="UP000199409">
    <property type="component" value="Unassembled WGS sequence"/>
</dbReference>
<evidence type="ECO:0000313" key="2">
    <source>
        <dbReference type="EMBL" id="SEA23232.1"/>
    </source>
</evidence>
<feature type="transmembrane region" description="Helical" evidence="1">
    <location>
        <begin position="32"/>
        <end position="51"/>
    </location>
</feature>
<keyword evidence="1" id="KW-0812">Transmembrane</keyword>
<dbReference type="STRING" id="37625.SAMN05660420_01531"/>
<evidence type="ECO:0000313" key="3">
    <source>
        <dbReference type="Proteomes" id="UP000199409"/>
    </source>
</evidence>
<name>A0A1H3ZIS8_9BACT</name>
<evidence type="ECO:0008006" key="4">
    <source>
        <dbReference type="Google" id="ProtNLM"/>
    </source>
</evidence>
<dbReference type="RefSeq" id="WP_092346364.1">
    <property type="nucleotide sequence ID" value="NZ_FNQN01000004.1"/>
</dbReference>
<dbReference type="EMBL" id="FNQN01000004">
    <property type="protein sequence ID" value="SEA23232.1"/>
    <property type="molecule type" value="Genomic_DNA"/>
</dbReference>
<dbReference type="InterPro" id="IPR025489">
    <property type="entry name" value="DUF4381"/>
</dbReference>
<dbReference type="OrthoDB" id="5406089at2"/>
<keyword evidence="3" id="KW-1185">Reference proteome</keyword>
<accession>A0A1H3ZIS8</accession>